<dbReference type="InterPro" id="IPR001466">
    <property type="entry name" value="Beta-lactam-related"/>
</dbReference>
<dbReference type="InterPro" id="IPR012338">
    <property type="entry name" value="Beta-lactam/transpept-like"/>
</dbReference>
<dbReference type="STRING" id="913774.A0A0C3HFR2"/>
<evidence type="ECO:0000313" key="4">
    <source>
        <dbReference type="EMBL" id="KIN07061.1"/>
    </source>
</evidence>
<keyword evidence="5" id="KW-1185">Reference proteome</keyword>
<evidence type="ECO:0000256" key="2">
    <source>
        <dbReference type="ARBA" id="ARBA00022801"/>
    </source>
</evidence>
<accession>A0A0C3HFR2</accession>
<dbReference type="Proteomes" id="UP000054321">
    <property type="component" value="Unassembled WGS sequence"/>
</dbReference>
<evidence type="ECO:0000259" key="3">
    <source>
        <dbReference type="Pfam" id="PF00144"/>
    </source>
</evidence>
<dbReference type="OrthoDB" id="428260at2759"/>
<protein>
    <recommendedName>
        <fullName evidence="3">Beta-lactamase-related domain-containing protein</fullName>
    </recommendedName>
</protein>
<evidence type="ECO:0000256" key="1">
    <source>
        <dbReference type="ARBA" id="ARBA00009009"/>
    </source>
</evidence>
<organism evidence="4 5">
    <name type="scientific">Oidiodendron maius (strain Zn)</name>
    <dbReference type="NCBI Taxonomy" id="913774"/>
    <lineage>
        <taxon>Eukaryota</taxon>
        <taxon>Fungi</taxon>
        <taxon>Dikarya</taxon>
        <taxon>Ascomycota</taxon>
        <taxon>Pezizomycotina</taxon>
        <taxon>Leotiomycetes</taxon>
        <taxon>Leotiomycetes incertae sedis</taxon>
        <taxon>Myxotrichaceae</taxon>
        <taxon>Oidiodendron</taxon>
    </lineage>
</organism>
<dbReference type="InParanoid" id="A0A0C3HFR2"/>
<reference evidence="4 5" key="1">
    <citation type="submission" date="2014-04" db="EMBL/GenBank/DDBJ databases">
        <authorList>
            <consortium name="DOE Joint Genome Institute"/>
            <person name="Kuo A."/>
            <person name="Martino E."/>
            <person name="Perotto S."/>
            <person name="Kohler A."/>
            <person name="Nagy L.G."/>
            <person name="Floudas D."/>
            <person name="Copeland A."/>
            <person name="Barry K.W."/>
            <person name="Cichocki N."/>
            <person name="Veneault-Fourrey C."/>
            <person name="LaButti K."/>
            <person name="Lindquist E.A."/>
            <person name="Lipzen A."/>
            <person name="Lundell T."/>
            <person name="Morin E."/>
            <person name="Murat C."/>
            <person name="Sun H."/>
            <person name="Tunlid A."/>
            <person name="Henrissat B."/>
            <person name="Grigoriev I.V."/>
            <person name="Hibbett D.S."/>
            <person name="Martin F."/>
            <person name="Nordberg H.P."/>
            <person name="Cantor M.N."/>
            <person name="Hua S.X."/>
        </authorList>
    </citation>
    <scope>NUCLEOTIDE SEQUENCE [LARGE SCALE GENOMIC DNA]</scope>
    <source>
        <strain evidence="4 5">Zn</strain>
    </source>
</reference>
<dbReference type="GO" id="GO:0016787">
    <property type="term" value="F:hydrolase activity"/>
    <property type="evidence" value="ECO:0007669"/>
    <property type="project" value="UniProtKB-KW"/>
</dbReference>
<dbReference type="Gene3D" id="3.40.710.10">
    <property type="entry name" value="DD-peptidase/beta-lactamase superfamily"/>
    <property type="match status" value="1"/>
</dbReference>
<gene>
    <name evidence="4" type="ORF">OIDMADRAFT_150328</name>
</gene>
<dbReference type="HOGENOM" id="CLU_020027_11_1_1"/>
<dbReference type="EMBL" id="KN832870">
    <property type="protein sequence ID" value="KIN07061.1"/>
    <property type="molecule type" value="Genomic_DNA"/>
</dbReference>
<keyword evidence="2" id="KW-0378">Hydrolase</keyword>
<dbReference type="InterPro" id="IPR050789">
    <property type="entry name" value="Diverse_Enzym_Activities"/>
</dbReference>
<proteinExistence type="inferred from homology"/>
<dbReference type="Pfam" id="PF00144">
    <property type="entry name" value="Beta-lactamase"/>
    <property type="match status" value="1"/>
</dbReference>
<dbReference type="PANTHER" id="PTHR43283">
    <property type="entry name" value="BETA-LACTAMASE-RELATED"/>
    <property type="match status" value="1"/>
</dbReference>
<dbReference type="PANTHER" id="PTHR43283:SF17">
    <property type="entry name" value="(LOVD), PUTATIVE (AFU_ORTHOLOGUE AFUA_5G00920)-RELATED"/>
    <property type="match status" value="1"/>
</dbReference>
<dbReference type="AlphaFoldDB" id="A0A0C3HFR2"/>
<dbReference type="SUPFAM" id="SSF56601">
    <property type="entry name" value="beta-lactamase/transpeptidase-like"/>
    <property type="match status" value="1"/>
</dbReference>
<comment type="similarity">
    <text evidence="1">Belongs to the class-A beta-lactamase family.</text>
</comment>
<evidence type="ECO:0000313" key="5">
    <source>
        <dbReference type="Proteomes" id="UP000054321"/>
    </source>
</evidence>
<name>A0A0C3HFR2_OIDMZ</name>
<reference evidence="5" key="2">
    <citation type="submission" date="2015-01" db="EMBL/GenBank/DDBJ databases">
        <title>Evolutionary Origins and Diversification of the Mycorrhizal Mutualists.</title>
        <authorList>
            <consortium name="DOE Joint Genome Institute"/>
            <consortium name="Mycorrhizal Genomics Consortium"/>
            <person name="Kohler A."/>
            <person name="Kuo A."/>
            <person name="Nagy L.G."/>
            <person name="Floudas D."/>
            <person name="Copeland A."/>
            <person name="Barry K.W."/>
            <person name="Cichocki N."/>
            <person name="Veneault-Fourrey C."/>
            <person name="LaButti K."/>
            <person name="Lindquist E.A."/>
            <person name="Lipzen A."/>
            <person name="Lundell T."/>
            <person name="Morin E."/>
            <person name="Murat C."/>
            <person name="Riley R."/>
            <person name="Ohm R."/>
            <person name="Sun H."/>
            <person name="Tunlid A."/>
            <person name="Henrissat B."/>
            <person name="Grigoriev I.V."/>
            <person name="Hibbett D.S."/>
            <person name="Martin F."/>
        </authorList>
    </citation>
    <scope>NUCLEOTIDE SEQUENCE [LARGE SCALE GENOMIC DNA]</scope>
    <source>
        <strain evidence="5">Zn</strain>
    </source>
</reference>
<sequence length="398" mass="43653">MMRAFDEHLTQSTTWGGNVVPGCVLAAVDKTGKIIYSRSSGYDSVLPDAPPIDRHGVFWIASCSKLVGTIAALQCVERGMITLDDPVSSILPELSDLKLIAVPDSREPTSNQFQFKQATKRITLRQLLTHTSGLGYDIMDPTIMAWRSSRGEQPKTLSGTIADAQLVPLKFEPGEGWVYGGGIDWAGLLVSRLNHNLPLEEYMQENIFKPLGLEFTSFRVEKHPELKSRLVSTSERQTDGTLKPSKQLWTEHAPEDCAGGGLYSTVDDFIKIIGDLLRDTPILLKKDTVEQMFKGQLPQGSNALKGLSEASDIVFAMTGMSDVTEGVNFALGGMYMEEETTMKKGTLCWGGLPNLYWFANRDEGIAGFYASQVLPPGDAISGKLARDFFQSVFRLGSA</sequence>
<feature type="domain" description="Beta-lactamase-related" evidence="3">
    <location>
        <begin position="24"/>
        <end position="379"/>
    </location>
</feature>